<dbReference type="InterPro" id="IPR014721">
    <property type="entry name" value="Ribsml_uS5_D2-typ_fold_subgr"/>
</dbReference>
<dbReference type="Gene3D" id="2.30.42.10">
    <property type="match status" value="1"/>
</dbReference>
<dbReference type="RefSeq" id="WP_414973637.1">
    <property type="nucleotide sequence ID" value="NZ_CP040635.1"/>
</dbReference>
<dbReference type="Gene3D" id="3.30.230.10">
    <property type="match status" value="1"/>
</dbReference>
<dbReference type="EMBL" id="LR134473">
    <property type="protein sequence ID" value="VEI02754.1"/>
    <property type="molecule type" value="Genomic_DNA"/>
</dbReference>
<organism evidence="5 6">
    <name type="scientific">Acidipropionibacterium jensenii</name>
    <dbReference type="NCBI Taxonomy" id="1749"/>
    <lineage>
        <taxon>Bacteria</taxon>
        <taxon>Bacillati</taxon>
        <taxon>Actinomycetota</taxon>
        <taxon>Actinomycetes</taxon>
        <taxon>Propionibacteriales</taxon>
        <taxon>Propionibacteriaceae</taxon>
        <taxon>Acidipropionibacterium</taxon>
    </lineage>
</organism>
<name>A0A448NXR5_9ACTN</name>
<keyword evidence="2" id="KW-0472">Membrane</keyword>
<dbReference type="SUPFAM" id="SSF54211">
    <property type="entry name" value="Ribosomal protein S5 domain 2-like"/>
    <property type="match status" value="1"/>
</dbReference>
<dbReference type="InterPro" id="IPR020568">
    <property type="entry name" value="Ribosomal_Su5_D2-typ_SF"/>
</dbReference>
<dbReference type="SUPFAM" id="SSF50156">
    <property type="entry name" value="PDZ domain-like"/>
    <property type="match status" value="1"/>
</dbReference>
<dbReference type="GO" id="GO:0030163">
    <property type="term" value="P:protein catabolic process"/>
    <property type="evidence" value="ECO:0007669"/>
    <property type="project" value="InterPro"/>
</dbReference>
<evidence type="ECO:0000313" key="6">
    <source>
        <dbReference type="Proteomes" id="UP000277858"/>
    </source>
</evidence>
<feature type="domain" description="Lon proteolytic" evidence="3">
    <location>
        <begin position="281"/>
        <end position="367"/>
    </location>
</feature>
<dbReference type="GO" id="GO:0004176">
    <property type="term" value="F:ATP-dependent peptidase activity"/>
    <property type="evidence" value="ECO:0007669"/>
    <property type="project" value="InterPro"/>
</dbReference>
<dbReference type="Pfam" id="PF13180">
    <property type="entry name" value="PDZ_2"/>
    <property type="match status" value="1"/>
</dbReference>
<keyword evidence="5" id="KW-0378">Hydrolase</keyword>
<keyword evidence="5" id="KW-0645">Protease</keyword>
<dbReference type="GO" id="GO:0005524">
    <property type="term" value="F:ATP binding"/>
    <property type="evidence" value="ECO:0007669"/>
    <property type="project" value="InterPro"/>
</dbReference>
<protein>
    <submittedName>
        <fullName evidence="5">DNA-binding ATP-dependent protease La</fullName>
    </submittedName>
</protein>
<dbReference type="InterPro" id="IPR027065">
    <property type="entry name" value="Lon_Prtase"/>
</dbReference>
<proteinExistence type="predicted"/>
<sequence length="388" mass="40786">MTAMSAPAPDRAPAGRSTLSVEDWRWPGSRSPRTRRDPGQGGYRATALISAVVVLILIIAMSFVPVPFVSWAPGRTVNVLASTDQGRPLIQVQGLPTRTSRAELRMTTVSMTTVDGRLSLVEALVAYWLPHRDVIQRDAIYPAGQSADEVKASEVQSMDTSQRDAVVAALRAAGQPVTEMPMIDAVTVGGPSYNTLVPGDLIQKVDGTAVQSVADVQRAIRRHRVGDTVAMAVLRGGAARNVQVVSSASRSDPRTPLIGVSLSTGYRYAPTVTFGVPSSITGPSAGLVLSLGVYQTIASTDLLGTLNVAGTGEISPDGTIGAIGGIQEKIAGAQRDGARIFLVPSANCRDVQGVSTRMTLVKVSTLKDAISALQKLRQGTDAKEIPHC</sequence>
<evidence type="ECO:0000259" key="4">
    <source>
        <dbReference type="Pfam" id="PF13180"/>
    </source>
</evidence>
<evidence type="ECO:0000256" key="1">
    <source>
        <dbReference type="SAM" id="MobiDB-lite"/>
    </source>
</evidence>
<dbReference type="InterPro" id="IPR036034">
    <property type="entry name" value="PDZ_sf"/>
</dbReference>
<dbReference type="GO" id="GO:0004252">
    <property type="term" value="F:serine-type endopeptidase activity"/>
    <property type="evidence" value="ECO:0007669"/>
    <property type="project" value="InterPro"/>
</dbReference>
<feature type="domain" description="PDZ" evidence="4">
    <location>
        <begin position="182"/>
        <end position="244"/>
    </location>
</feature>
<dbReference type="Proteomes" id="UP000277858">
    <property type="component" value="Chromosome"/>
</dbReference>
<gene>
    <name evidence="5" type="primary">ylbL</name>
    <name evidence="5" type="ORF">NCTC13652_00938</name>
</gene>
<evidence type="ECO:0000313" key="5">
    <source>
        <dbReference type="EMBL" id="VEI02754.1"/>
    </source>
</evidence>
<keyword evidence="5" id="KW-0238">DNA-binding</keyword>
<feature type="region of interest" description="Disordered" evidence="1">
    <location>
        <begin position="1"/>
        <end position="41"/>
    </location>
</feature>
<feature type="transmembrane region" description="Helical" evidence="2">
    <location>
        <begin position="45"/>
        <end position="68"/>
    </location>
</feature>
<dbReference type="PANTHER" id="PTHR10046">
    <property type="entry name" value="ATP DEPENDENT LON PROTEASE FAMILY MEMBER"/>
    <property type="match status" value="1"/>
</dbReference>
<keyword evidence="2" id="KW-0812">Transmembrane</keyword>
<reference evidence="5 6" key="1">
    <citation type="submission" date="2018-12" db="EMBL/GenBank/DDBJ databases">
        <authorList>
            <consortium name="Pathogen Informatics"/>
        </authorList>
    </citation>
    <scope>NUCLEOTIDE SEQUENCE [LARGE SCALE GENOMIC DNA]</scope>
    <source>
        <strain evidence="5 6">NCTC13652</strain>
    </source>
</reference>
<dbReference type="GO" id="GO:0003677">
    <property type="term" value="F:DNA binding"/>
    <property type="evidence" value="ECO:0007669"/>
    <property type="project" value="UniProtKB-KW"/>
</dbReference>
<dbReference type="Pfam" id="PF05362">
    <property type="entry name" value="Lon_C"/>
    <property type="match status" value="1"/>
</dbReference>
<dbReference type="InterPro" id="IPR008269">
    <property type="entry name" value="Lon_proteolytic"/>
</dbReference>
<dbReference type="GeneID" id="82885517"/>
<dbReference type="InterPro" id="IPR001478">
    <property type="entry name" value="PDZ"/>
</dbReference>
<keyword evidence="6" id="KW-1185">Reference proteome</keyword>
<accession>A0A448NXR5</accession>
<dbReference type="AlphaFoldDB" id="A0A448NXR5"/>
<evidence type="ECO:0000256" key="2">
    <source>
        <dbReference type="SAM" id="Phobius"/>
    </source>
</evidence>
<dbReference type="STRING" id="1122997.GCA_000425285_01779"/>
<keyword evidence="2" id="KW-1133">Transmembrane helix</keyword>
<evidence type="ECO:0000259" key="3">
    <source>
        <dbReference type="Pfam" id="PF05362"/>
    </source>
</evidence>
<dbReference type="GO" id="GO:0006508">
    <property type="term" value="P:proteolysis"/>
    <property type="evidence" value="ECO:0007669"/>
    <property type="project" value="UniProtKB-KW"/>
</dbReference>